<dbReference type="PROSITE" id="PS51194">
    <property type="entry name" value="HELICASE_CTER"/>
    <property type="match status" value="1"/>
</dbReference>
<comment type="caution">
    <text evidence="3">The sequence shown here is derived from an EMBL/GenBank/DDBJ whole genome shotgun (WGS) entry which is preliminary data.</text>
</comment>
<sequence>MSEQRGNEEQERKEDEETHTGLSTLATEGNDRKGSGGKRGGFRGRGEAKDPEKEETEGERAPVKYVPPTHPGDKDFIFGSPEMPSKENRQTVTCKTDNLLLGVGAVGAACSDVEQTVIQVTKYDKREQLLWILKTTGTERTIVFVEKKRLADFIASYMCLMKVKTTSIHSDREKREQEKALADFRFGECPVLVTTPIAVQDLDIPDVQHVVNFDLPNNIDEYVRRIGRTGRCGNTGKAVSFYDPDADCQLARSLARFLSKEQDLRSQPEEGE</sequence>
<accession>A0A4Z2G6Q7</accession>
<dbReference type="InterPro" id="IPR027417">
    <property type="entry name" value="P-loop_NTPase"/>
</dbReference>
<organism evidence="3 4">
    <name type="scientific">Liparis tanakae</name>
    <name type="common">Tanaka's snailfish</name>
    <dbReference type="NCBI Taxonomy" id="230148"/>
    <lineage>
        <taxon>Eukaryota</taxon>
        <taxon>Metazoa</taxon>
        <taxon>Chordata</taxon>
        <taxon>Craniata</taxon>
        <taxon>Vertebrata</taxon>
        <taxon>Euteleostomi</taxon>
        <taxon>Actinopterygii</taxon>
        <taxon>Neopterygii</taxon>
        <taxon>Teleostei</taxon>
        <taxon>Neoteleostei</taxon>
        <taxon>Acanthomorphata</taxon>
        <taxon>Eupercaria</taxon>
        <taxon>Perciformes</taxon>
        <taxon>Cottioidei</taxon>
        <taxon>Cottales</taxon>
        <taxon>Liparidae</taxon>
        <taxon>Liparis</taxon>
    </lineage>
</organism>
<dbReference type="OrthoDB" id="196131at2759"/>
<gene>
    <name evidence="3" type="primary">DDX4_1</name>
    <name evidence="3" type="ORF">EYF80_041024</name>
</gene>
<protein>
    <submittedName>
        <fullName evidence="3">Putative ATP-dependent RNA helicase DDX4</fullName>
    </submittedName>
</protein>
<feature type="domain" description="Helicase C-terminal" evidence="2">
    <location>
        <begin position="125"/>
        <end position="272"/>
    </location>
</feature>
<dbReference type="PANTHER" id="PTHR47958">
    <property type="entry name" value="ATP-DEPENDENT RNA HELICASE DBP3"/>
    <property type="match status" value="1"/>
</dbReference>
<dbReference type="CDD" id="cd18787">
    <property type="entry name" value="SF2_C_DEAD"/>
    <property type="match status" value="1"/>
</dbReference>
<keyword evidence="4" id="KW-1185">Reference proteome</keyword>
<feature type="compositionally biased region" description="Basic and acidic residues" evidence="1">
    <location>
        <begin position="1"/>
        <end position="19"/>
    </location>
</feature>
<evidence type="ECO:0000256" key="1">
    <source>
        <dbReference type="SAM" id="MobiDB-lite"/>
    </source>
</evidence>
<evidence type="ECO:0000313" key="4">
    <source>
        <dbReference type="Proteomes" id="UP000314294"/>
    </source>
</evidence>
<dbReference type="Gene3D" id="3.40.50.300">
    <property type="entry name" value="P-loop containing nucleotide triphosphate hydrolases"/>
    <property type="match status" value="1"/>
</dbReference>
<dbReference type="InterPro" id="IPR001650">
    <property type="entry name" value="Helicase_C-like"/>
</dbReference>
<dbReference type="GO" id="GO:0004386">
    <property type="term" value="F:helicase activity"/>
    <property type="evidence" value="ECO:0007669"/>
    <property type="project" value="UniProtKB-KW"/>
</dbReference>
<proteinExistence type="predicted"/>
<evidence type="ECO:0000313" key="3">
    <source>
        <dbReference type="EMBL" id="TNN48785.1"/>
    </source>
</evidence>
<name>A0A4Z2G6Q7_9TELE</name>
<dbReference type="Pfam" id="PF00271">
    <property type="entry name" value="Helicase_C"/>
    <property type="match status" value="1"/>
</dbReference>
<feature type="region of interest" description="Disordered" evidence="1">
    <location>
        <begin position="1"/>
        <end position="73"/>
    </location>
</feature>
<dbReference type="Proteomes" id="UP000314294">
    <property type="component" value="Unassembled WGS sequence"/>
</dbReference>
<dbReference type="SUPFAM" id="SSF52540">
    <property type="entry name" value="P-loop containing nucleoside triphosphate hydrolases"/>
    <property type="match status" value="1"/>
</dbReference>
<evidence type="ECO:0000259" key="2">
    <source>
        <dbReference type="PROSITE" id="PS51194"/>
    </source>
</evidence>
<reference evidence="3 4" key="1">
    <citation type="submission" date="2019-03" db="EMBL/GenBank/DDBJ databases">
        <title>First draft genome of Liparis tanakae, snailfish: a comprehensive survey of snailfish specific genes.</title>
        <authorList>
            <person name="Kim W."/>
            <person name="Song I."/>
            <person name="Jeong J.-H."/>
            <person name="Kim D."/>
            <person name="Kim S."/>
            <person name="Ryu S."/>
            <person name="Song J.Y."/>
            <person name="Lee S.K."/>
        </authorList>
    </citation>
    <scope>NUCLEOTIDE SEQUENCE [LARGE SCALE GENOMIC DNA]</scope>
    <source>
        <tissue evidence="3">Muscle</tissue>
    </source>
</reference>
<keyword evidence="3" id="KW-0378">Hydrolase</keyword>
<keyword evidence="3" id="KW-0067">ATP-binding</keyword>
<dbReference type="SMART" id="SM00490">
    <property type="entry name" value="HELICc"/>
    <property type="match status" value="1"/>
</dbReference>
<dbReference type="EMBL" id="SRLO01000682">
    <property type="protein sequence ID" value="TNN48785.1"/>
    <property type="molecule type" value="Genomic_DNA"/>
</dbReference>
<dbReference type="AlphaFoldDB" id="A0A4Z2G6Q7"/>
<feature type="compositionally biased region" description="Basic and acidic residues" evidence="1">
    <location>
        <begin position="44"/>
        <end position="62"/>
    </location>
</feature>
<keyword evidence="3" id="KW-0347">Helicase</keyword>
<keyword evidence="3" id="KW-0547">Nucleotide-binding</keyword>